<organism evidence="1 2">
    <name type="scientific">Podospora pseudoanserina</name>
    <dbReference type="NCBI Taxonomy" id="2609844"/>
    <lineage>
        <taxon>Eukaryota</taxon>
        <taxon>Fungi</taxon>
        <taxon>Dikarya</taxon>
        <taxon>Ascomycota</taxon>
        <taxon>Pezizomycotina</taxon>
        <taxon>Sordariomycetes</taxon>
        <taxon>Sordariomycetidae</taxon>
        <taxon>Sordariales</taxon>
        <taxon>Podosporaceae</taxon>
        <taxon>Podospora</taxon>
    </lineage>
</organism>
<proteinExistence type="predicted"/>
<accession>A0ABR0IC03</accession>
<keyword evidence="2" id="KW-1185">Reference proteome</keyword>
<dbReference type="EMBL" id="JAFFHC010000003">
    <property type="protein sequence ID" value="KAK4677942.1"/>
    <property type="molecule type" value="Genomic_DNA"/>
</dbReference>
<protein>
    <recommendedName>
        <fullName evidence="3">Metallothionein</fullName>
    </recommendedName>
</protein>
<dbReference type="GeneID" id="87966302"/>
<evidence type="ECO:0000313" key="2">
    <source>
        <dbReference type="Proteomes" id="UP001323617"/>
    </source>
</evidence>
<gene>
    <name evidence="1" type="ORF">QC764_303165</name>
</gene>
<name>A0ABR0IC03_9PEZI</name>
<dbReference type="Proteomes" id="UP001323617">
    <property type="component" value="Unassembled WGS sequence"/>
</dbReference>
<evidence type="ECO:0000313" key="1">
    <source>
        <dbReference type="EMBL" id="KAK4677942.1"/>
    </source>
</evidence>
<dbReference type="RefSeq" id="XP_062801412.1">
    <property type="nucleotide sequence ID" value="XM_062945437.1"/>
</dbReference>
<comment type="caution">
    <text evidence="1">The sequence shown here is derived from an EMBL/GenBank/DDBJ whole genome shotgun (WGS) entry which is preliminary data.</text>
</comment>
<sequence length="31" mass="3224">MSDCGCSTSGTCTCPKGQCTCTNCPHPKEDK</sequence>
<reference evidence="1 2" key="1">
    <citation type="journal article" date="2023" name="bioRxiv">
        <title>High-quality genome assemblies of four members of thePodospora anserinaspecies complex.</title>
        <authorList>
            <person name="Ament-Velasquez S.L."/>
            <person name="Vogan A.A."/>
            <person name="Wallerman O."/>
            <person name="Hartmann F."/>
            <person name="Gautier V."/>
            <person name="Silar P."/>
            <person name="Giraud T."/>
            <person name="Johannesson H."/>
        </authorList>
    </citation>
    <scope>NUCLEOTIDE SEQUENCE [LARGE SCALE GENOMIC DNA]</scope>
    <source>
        <strain evidence="1 2">CBS 124.78</strain>
    </source>
</reference>
<evidence type="ECO:0008006" key="3">
    <source>
        <dbReference type="Google" id="ProtNLM"/>
    </source>
</evidence>